<dbReference type="Gene3D" id="2.20.28.200">
    <property type="match status" value="1"/>
</dbReference>
<proteinExistence type="predicted"/>
<evidence type="ECO:0000313" key="1">
    <source>
        <dbReference type="EMBL" id="KAH0563659.1"/>
    </source>
</evidence>
<comment type="caution">
    <text evidence="1">The sequence shown here is derived from an EMBL/GenBank/DDBJ whole genome shotgun (WGS) entry which is preliminary data.</text>
</comment>
<gene>
    <name evidence="1" type="ORF">KQX54_003950</name>
</gene>
<sequence>MSGSVNIYRPQFIRDSPTPSVGKKSLAKLCTREQIGKRPCRGQMHDTILDWEHQLPDGDLALSDYHSR</sequence>
<dbReference type="Proteomes" id="UP000826195">
    <property type="component" value="Unassembled WGS sequence"/>
</dbReference>
<reference evidence="1 2" key="1">
    <citation type="journal article" date="2021" name="J. Hered.">
        <title>A chromosome-level genome assembly of the parasitoid wasp, Cotesia glomerata (Hymenoptera: Braconidae).</title>
        <authorList>
            <person name="Pinto B.J."/>
            <person name="Weis J.J."/>
            <person name="Gamble T."/>
            <person name="Ode P.J."/>
            <person name="Paul R."/>
            <person name="Zaspel J.M."/>
        </authorList>
    </citation>
    <scope>NUCLEOTIDE SEQUENCE [LARGE SCALE GENOMIC DNA]</scope>
    <source>
        <strain evidence="1">CgM1</strain>
    </source>
</reference>
<evidence type="ECO:0000313" key="2">
    <source>
        <dbReference type="Proteomes" id="UP000826195"/>
    </source>
</evidence>
<name>A0AAV7J2X8_COTGL</name>
<dbReference type="EMBL" id="JAHXZJ010000002">
    <property type="protein sequence ID" value="KAH0563659.1"/>
    <property type="molecule type" value="Genomic_DNA"/>
</dbReference>
<keyword evidence="2" id="KW-1185">Reference proteome</keyword>
<accession>A0AAV7J2X8</accession>
<organism evidence="1 2">
    <name type="scientific">Cotesia glomerata</name>
    <name type="common">Lepidopteran parasitic wasp</name>
    <name type="synonym">Apanteles glomeratus</name>
    <dbReference type="NCBI Taxonomy" id="32391"/>
    <lineage>
        <taxon>Eukaryota</taxon>
        <taxon>Metazoa</taxon>
        <taxon>Ecdysozoa</taxon>
        <taxon>Arthropoda</taxon>
        <taxon>Hexapoda</taxon>
        <taxon>Insecta</taxon>
        <taxon>Pterygota</taxon>
        <taxon>Neoptera</taxon>
        <taxon>Endopterygota</taxon>
        <taxon>Hymenoptera</taxon>
        <taxon>Apocrita</taxon>
        <taxon>Ichneumonoidea</taxon>
        <taxon>Braconidae</taxon>
        <taxon>Microgastrinae</taxon>
        <taxon>Cotesia</taxon>
    </lineage>
</organism>
<dbReference type="AlphaFoldDB" id="A0AAV7J2X8"/>
<protein>
    <submittedName>
        <fullName evidence="1">Uncharacterized protein</fullName>
    </submittedName>
</protein>